<dbReference type="InterPro" id="IPR002938">
    <property type="entry name" value="FAD-bd"/>
</dbReference>
<evidence type="ECO:0000256" key="4">
    <source>
        <dbReference type="ARBA" id="ARBA00023002"/>
    </source>
</evidence>
<sequence length="410" mass="45339">MGENNKNQPRIAIVGAGLTGLLTAHGLKKAGFDVVLFDKEAGLDARPRDWPLMLHWALPTFNSLLSESALSNFPKALCNPYLEYTPEVESMPCINGKTGEVLFKSSMPGARRITRQRLRRVMAADFDNGKDIQWSKRLETFEVDETTDAVRLNFADGTNAEVDYVLGCDGASSKVRQLLFNGDQVAQVQPSGFMFATAIVRHDDAAMVEPVVKMHPVAAVMMGTESVGGLSIMYVDDPNDLSRWTTTWMKIWRREKFPEPPATQGVEALSYIKATTKNLVEPFQSQIDLTPEDGTKASCFIDEMRTWVPVSWDTRGGRITLAGDAAHPMLVYRGQGFQHAVVDAKSYVDALKSIRDDGVRREEAVRVYTDDVVERGAKAVTQSLREASLSMDLESVGKMMMAKQGHARAA</sequence>
<gene>
    <name evidence="7" type="ORF">QBC47DRAFT_310657</name>
</gene>
<comment type="cofactor">
    <cofactor evidence="1">
        <name>FAD</name>
        <dbReference type="ChEBI" id="CHEBI:57692"/>
    </cofactor>
</comment>
<dbReference type="InterPro" id="IPR036188">
    <property type="entry name" value="FAD/NAD-bd_sf"/>
</dbReference>
<comment type="caution">
    <text evidence="7">The sequence shown here is derived from an EMBL/GenBank/DDBJ whole genome shotgun (WGS) entry which is preliminary data.</text>
</comment>
<keyword evidence="5" id="KW-0503">Monooxygenase</keyword>
<dbReference type="Gene3D" id="3.50.50.60">
    <property type="entry name" value="FAD/NAD(P)-binding domain"/>
    <property type="match status" value="1"/>
</dbReference>
<keyword evidence="4" id="KW-0560">Oxidoreductase</keyword>
<name>A0AAJ0B1N9_9PEZI</name>
<protein>
    <recommendedName>
        <fullName evidence="6">FAD-binding domain-containing protein</fullName>
    </recommendedName>
</protein>
<feature type="domain" description="FAD-binding" evidence="6">
    <location>
        <begin position="113"/>
        <end position="380"/>
    </location>
</feature>
<dbReference type="PANTHER" id="PTHR47178:SF3">
    <property type="entry name" value="FAD-BINDING DOMAIN-CONTAINING PROTEIN"/>
    <property type="match status" value="1"/>
</dbReference>
<dbReference type="GO" id="GO:0071949">
    <property type="term" value="F:FAD binding"/>
    <property type="evidence" value="ECO:0007669"/>
    <property type="project" value="InterPro"/>
</dbReference>
<evidence type="ECO:0000256" key="3">
    <source>
        <dbReference type="ARBA" id="ARBA00022827"/>
    </source>
</evidence>
<reference evidence="7" key="1">
    <citation type="submission" date="2023-06" db="EMBL/GenBank/DDBJ databases">
        <title>Genome-scale phylogeny and comparative genomics of the fungal order Sordariales.</title>
        <authorList>
            <consortium name="Lawrence Berkeley National Laboratory"/>
            <person name="Hensen N."/>
            <person name="Bonometti L."/>
            <person name="Westerberg I."/>
            <person name="Brannstrom I.O."/>
            <person name="Guillou S."/>
            <person name="Cros-Aarteil S."/>
            <person name="Calhoun S."/>
            <person name="Haridas S."/>
            <person name="Kuo A."/>
            <person name="Mondo S."/>
            <person name="Pangilinan J."/>
            <person name="Riley R."/>
            <person name="Labutti K."/>
            <person name="Andreopoulos B."/>
            <person name="Lipzen A."/>
            <person name="Chen C."/>
            <person name="Yanf M."/>
            <person name="Daum C."/>
            <person name="Ng V."/>
            <person name="Clum A."/>
            <person name="Steindorff A."/>
            <person name="Ohm R."/>
            <person name="Martin F."/>
            <person name="Silar P."/>
            <person name="Natvig D."/>
            <person name="Lalanne C."/>
            <person name="Gautier V."/>
            <person name="Ament-Velasquez S.L."/>
            <person name="Kruys A."/>
            <person name="Hutchinson M.I."/>
            <person name="Powell A.J."/>
            <person name="Barry K."/>
            <person name="Miller A.N."/>
            <person name="Grigoriev I.V."/>
            <person name="Debuchy R."/>
            <person name="Gladieux P."/>
            <person name="Thoren M.H."/>
            <person name="Johannesson H."/>
        </authorList>
    </citation>
    <scope>NUCLEOTIDE SEQUENCE</scope>
    <source>
        <strain evidence="7">PSN4</strain>
    </source>
</reference>
<evidence type="ECO:0000256" key="2">
    <source>
        <dbReference type="ARBA" id="ARBA00022630"/>
    </source>
</evidence>
<accession>A0AAJ0B1N9</accession>
<dbReference type="PRINTS" id="PR00420">
    <property type="entry name" value="RNGMNOXGNASE"/>
</dbReference>
<keyword evidence="3" id="KW-0274">FAD</keyword>
<dbReference type="Pfam" id="PF13450">
    <property type="entry name" value="NAD_binding_8"/>
    <property type="match status" value="1"/>
</dbReference>
<dbReference type="AlphaFoldDB" id="A0AAJ0B1N9"/>
<evidence type="ECO:0000313" key="8">
    <source>
        <dbReference type="Proteomes" id="UP001239445"/>
    </source>
</evidence>
<dbReference type="Proteomes" id="UP001239445">
    <property type="component" value="Unassembled WGS sequence"/>
</dbReference>
<evidence type="ECO:0000313" key="7">
    <source>
        <dbReference type="EMBL" id="KAK1750050.1"/>
    </source>
</evidence>
<organism evidence="7 8">
    <name type="scientific">Echria macrotheca</name>
    <dbReference type="NCBI Taxonomy" id="438768"/>
    <lineage>
        <taxon>Eukaryota</taxon>
        <taxon>Fungi</taxon>
        <taxon>Dikarya</taxon>
        <taxon>Ascomycota</taxon>
        <taxon>Pezizomycotina</taxon>
        <taxon>Sordariomycetes</taxon>
        <taxon>Sordariomycetidae</taxon>
        <taxon>Sordariales</taxon>
        <taxon>Schizotheciaceae</taxon>
        <taxon>Echria</taxon>
    </lineage>
</organism>
<proteinExistence type="predicted"/>
<dbReference type="GO" id="GO:0004497">
    <property type="term" value="F:monooxygenase activity"/>
    <property type="evidence" value="ECO:0007669"/>
    <property type="project" value="UniProtKB-KW"/>
</dbReference>
<keyword evidence="2" id="KW-0285">Flavoprotein</keyword>
<evidence type="ECO:0000259" key="6">
    <source>
        <dbReference type="Pfam" id="PF01494"/>
    </source>
</evidence>
<evidence type="ECO:0000256" key="1">
    <source>
        <dbReference type="ARBA" id="ARBA00001974"/>
    </source>
</evidence>
<dbReference type="Pfam" id="PF01494">
    <property type="entry name" value="FAD_binding_3"/>
    <property type="match status" value="1"/>
</dbReference>
<evidence type="ECO:0000256" key="5">
    <source>
        <dbReference type="ARBA" id="ARBA00023033"/>
    </source>
</evidence>
<keyword evidence="8" id="KW-1185">Reference proteome</keyword>
<dbReference type="EMBL" id="MU839849">
    <property type="protein sequence ID" value="KAK1750050.1"/>
    <property type="molecule type" value="Genomic_DNA"/>
</dbReference>
<dbReference type="PANTHER" id="PTHR47178">
    <property type="entry name" value="MONOOXYGENASE, FAD-BINDING"/>
    <property type="match status" value="1"/>
</dbReference>
<dbReference type="SUPFAM" id="SSF51905">
    <property type="entry name" value="FAD/NAD(P)-binding domain"/>
    <property type="match status" value="1"/>
</dbReference>